<dbReference type="GeneID" id="115924477"/>
<dbReference type="SUPFAM" id="SSF56112">
    <property type="entry name" value="Protein kinase-like (PK-like)"/>
    <property type="match status" value="1"/>
</dbReference>
<dbReference type="RefSeq" id="XP_030842538.1">
    <property type="nucleotide sequence ID" value="XM_030986678.1"/>
</dbReference>
<dbReference type="KEGG" id="spu:115924477"/>
<keyword evidence="3" id="KW-1185">Reference proteome</keyword>
<sequence>TEYKWLLASTLQTLRAIVRLQRDLKMENIMLDEKRKNLKITPLGSPEYAAPELFITDQEYGPEVDIWSLEAAFSTPYSENRRQRLMQQIQNGLGVIHAGRWLIYLMVHFDLKIKP</sequence>
<organism evidence="2 3">
    <name type="scientific">Strongylocentrotus purpuratus</name>
    <name type="common">Purple sea urchin</name>
    <dbReference type="NCBI Taxonomy" id="7668"/>
    <lineage>
        <taxon>Eukaryota</taxon>
        <taxon>Metazoa</taxon>
        <taxon>Echinodermata</taxon>
        <taxon>Eleutherozoa</taxon>
        <taxon>Echinozoa</taxon>
        <taxon>Echinoidea</taxon>
        <taxon>Euechinoidea</taxon>
        <taxon>Echinacea</taxon>
        <taxon>Camarodonta</taxon>
        <taxon>Echinidea</taxon>
        <taxon>Strongylocentrotidae</taxon>
        <taxon>Strongylocentrotus</taxon>
    </lineage>
</organism>
<evidence type="ECO:0000313" key="3">
    <source>
        <dbReference type="Proteomes" id="UP000007110"/>
    </source>
</evidence>
<dbReference type="GO" id="GO:0005524">
    <property type="term" value="F:ATP binding"/>
    <property type="evidence" value="ECO:0007669"/>
    <property type="project" value="InterPro"/>
</dbReference>
<accession>A0A7M7NYF1</accession>
<protein>
    <recommendedName>
        <fullName evidence="1">Protein kinase domain-containing protein</fullName>
    </recommendedName>
</protein>
<dbReference type="EnsemblMetazoa" id="XM_030986678">
    <property type="protein sequence ID" value="XP_030842538"/>
    <property type="gene ID" value="LOC115924477"/>
</dbReference>
<dbReference type="GO" id="GO:0004672">
    <property type="term" value="F:protein kinase activity"/>
    <property type="evidence" value="ECO:0007669"/>
    <property type="project" value="InterPro"/>
</dbReference>
<evidence type="ECO:0000313" key="2">
    <source>
        <dbReference type="EnsemblMetazoa" id="XP_030842538"/>
    </source>
</evidence>
<name>A0A7M7NYF1_STRPU</name>
<dbReference type="InParanoid" id="A0A7M7NYF1"/>
<evidence type="ECO:0000259" key="1">
    <source>
        <dbReference type="PROSITE" id="PS50011"/>
    </source>
</evidence>
<dbReference type="InterPro" id="IPR000719">
    <property type="entry name" value="Prot_kinase_dom"/>
</dbReference>
<feature type="domain" description="Protein kinase" evidence="1">
    <location>
        <begin position="1"/>
        <end position="115"/>
    </location>
</feature>
<dbReference type="Proteomes" id="UP000007110">
    <property type="component" value="Unassembled WGS sequence"/>
</dbReference>
<reference evidence="2" key="2">
    <citation type="submission" date="2021-01" db="UniProtKB">
        <authorList>
            <consortium name="EnsemblMetazoa"/>
        </authorList>
    </citation>
    <scope>IDENTIFICATION</scope>
</reference>
<proteinExistence type="predicted"/>
<dbReference type="AlphaFoldDB" id="A0A7M7NYF1"/>
<dbReference type="PROSITE" id="PS50011">
    <property type="entry name" value="PROTEIN_KINASE_DOM"/>
    <property type="match status" value="1"/>
</dbReference>
<dbReference type="InterPro" id="IPR011009">
    <property type="entry name" value="Kinase-like_dom_sf"/>
</dbReference>
<dbReference type="Gene3D" id="1.10.510.10">
    <property type="entry name" value="Transferase(Phosphotransferase) domain 1"/>
    <property type="match status" value="1"/>
</dbReference>
<dbReference type="OrthoDB" id="193931at2759"/>
<reference evidence="3" key="1">
    <citation type="submission" date="2015-02" db="EMBL/GenBank/DDBJ databases">
        <title>Genome sequencing for Strongylocentrotus purpuratus.</title>
        <authorList>
            <person name="Murali S."/>
            <person name="Liu Y."/>
            <person name="Vee V."/>
            <person name="English A."/>
            <person name="Wang M."/>
            <person name="Skinner E."/>
            <person name="Han Y."/>
            <person name="Muzny D.M."/>
            <person name="Worley K.C."/>
            <person name="Gibbs R.A."/>
        </authorList>
    </citation>
    <scope>NUCLEOTIDE SEQUENCE</scope>
</reference>